<reference evidence="11" key="1">
    <citation type="journal article" date="2019" name="Int. J. Syst. Evol. Microbiol.">
        <title>The Global Catalogue of Microorganisms (GCM) 10K type strain sequencing project: providing services to taxonomists for standard genome sequencing and annotation.</title>
        <authorList>
            <consortium name="The Broad Institute Genomics Platform"/>
            <consortium name="The Broad Institute Genome Sequencing Center for Infectious Disease"/>
            <person name="Wu L."/>
            <person name="Ma J."/>
        </authorList>
    </citation>
    <scope>NUCLEOTIDE SEQUENCE [LARGE SCALE GENOMIC DNA]</scope>
    <source>
        <strain evidence="11">JCM 17069</strain>
    </source>
</reference>
<dbReference type="CDD" id="cd08662">
    <property type="entry name" value="M13"/>
    <property type="match status" value="1"/>
</dbReference>
<evidence type="ECO:0000256" key="6">
    <source>
        <dbReference type="ARBA" id="ARBA00022833"/>
    </source>
</evidence>
<comment type="cofactor">
    <cofactor evidence="1">
        <name>Zn(2+)</name>
        <dbReference type="ChEBI" id="CHEBI:29105"/>
    </cofactor>
</comment>
<keyword evidence="11" id="KW-1185">Reference proteome</keyword>
<keyword evidence="5" id="KW-0378">Hydrolase</keyword>
<dbReference type="PRINTS" id="PR00786">
    <property type="entry name" value="NEPRILYSIN"/>
</dbReference>
<dbReference type="Proteomes" id="UP001500367">
    <property type="component" value="Unassembled WGS sequence"/>
</dbReference>
<organism evidence="10 11">
    <name type="scientific">Flavobacterium cheonanense</name>
    <dbReference type="NCBI Taxonomy" id="706183"/>
    <lineage>
        <taxon>Bacteria</taxon>
        <taxon>Pseudomonadati</taxon>
        <taxon>Bacteroidota</taxon>
        <taxon>Flavobacteriia</taxon>
        <taxon>Flavobacteriales</taxon>
        <taxon>Flavobacteriaceae</taxon>
        <taxon>Flavobacterium</taxon>
    </lineage>
</organism>
<evidence type="ECO:0000256" key="5">
    <source>
        <dbReference type="ARBA" id="ARBA00022801"/>
    </source>
</evidence>
<dbReference type="Gene3D" id="1.10.1380.10">
    <property type="entry name" value="Neutral endopeptidase , domain2"/>
    <property type="match status" value="1"/>
</dbReference>
<accession>A0ABP7VQN6</accession>
<comment type="caution">
    <text evidence="10">The sequence shown here is derived from an EMBL/GenBank/DDBJ whole genome shotgun (WGS) entry which is preliminary data.</text>
</comment>
<evidence type="ECO:0000256" key="7">
    <source>
        <dbReference type="ARBA" id="ARBA00023049"/>
    </source>
</evidence>
<dbReference type="PROSITE" id="PS51885">
    <property type="entry name" value="NEPRILYSIN"/>
    <property type="match status" value="1"/>
</dbReference>
<name>A0ABP7VQN6_9FLAO</name>
<dbReference type="Pfam" id="PF01431">
    <property type="entry name" value="Peptidase_M13"/>
    <property type="match status" value="1"/>
</dbReference>
<feature type="domain" description="Peptidase M13 N-terminal" evidence="9">
    <location>
        <begin position="51"/>
        <end position="430"/>
    </location>
</feature>
<keyword evidence="6" id="KW-0862">Zinc</keyword>
<dbReference type="PROSITE" id="PS51257">
    <property type="entry name" value="PROKAR_LIPOPROTEIN"/>
    <property type="match status" value="1"/>
</dbReference>
<evidence type="ECO:0000256" key="2">
    <source>
        <dbReference type="ARBA" id="ARBA00007357"/>
    </source>
</evidence>
<evidence type="ECO:0000256" key="4">
    <source>
        <dbReference type="ARBA" id="ARBA00022723"/>
    </source>
</evidence>
<dbReference type="PANTHER" id="PTHR11733:SF167">
    <property type="entry name" value="FI17812P1-RELATED"/>
    <property type="match status" value="1"/>
</dbReference>
<feature type="domain" description="Peptidase M13 C-terminal" evidence="8">
    <location>
        <begin position="482"/>
        <end position="680"/>
    </location>
</feature>
<keyword evidence="7" id="KW-0482">Metalloprotease</keyword>
<keyword evidence="4" id="KW-0479">Metal-binding</keyword>
<dbReference type="InterPro" id="IPR042089">
    <property type="entry name" value="Peptidase_M13_dom_2"/>
</dbReference>
<dbReference type="InterPro" id="IPR000718">
    <property type="entry name" value="Peptidase_M13"/>
</dbReference>
<sequence>MTANKSKFTYMKLLQRLSLITLATITIVSCNKKETTFVDPLITNRDTTINPSDDFFNYANGGWFKKHPIPSSERSNGIFRMIQDTINNQIKSICETSAEAGAEKGSNKQKIGDFYASGMDSTTINKLGINPLKDEFSKIDAIKDVPSLLKEIGHLHTIGSGAGFGFYVGQDDKNSAKNAIFLHQGGLGLGQRDYYFNTDEETVTIRTEYVKHVQKMMELIGVKQDLATKNAASIMKLETDLAKASRKLEALRDPIKNYNKMSIAQLNGITPNIDWNVTLKDFGIVKADTVIVGQPEFYKALNGMLKSYAIEDWKTYLKWDLVNTYASYLNKEIEDQNFKFYSTVMSGVKVQKPRWKRIVEQTDGSLGELIGQVYVDEYLPKGTKEKLLEIGNNIRDVYAVRIKNLDWMSEPTKKKALDKLSKIVMKVGYPDKWKDLSSVTIDRNNYLKNVMAVNKWSYDYMINKYGKPVDRTEWGMYPQTYNAYYNPSNNEICVPACNIIVPGFEGRMPDDAILYGIIGGSTFGHEITHGFDDQGSQYDDKGNLNNWWTAEDLKKFKQKTALIVAQYSKFKVGDKNVNGDATQGENIADLGGVVMGYEAFKKTKQFKTNEKISGLTPDQRYFLAYGYAWMVNGTKEYLSQQVMTDVHSPAKYRINGPLANIPEFHKAFNIKPGSAMYQPDSLRVVIW</sequence>
<evidence type="ECO:0000313" key="11">
    <source>
        <dbReference type="Proteomes" id="UP001500367"/>
    </source>
</evidence>
<evidence type="ECO:0000256" key="3">
    <source>
        <dbReference type="ARBA" id="ARBA00022670"/>
    </source>
</evidence>
<dbReference type="EMBL" id="BAABCT010000004">
    <property type="protein sequence ID" value="GAA4072454.1"/>
    <property type="molecule type" value="Genomic_DNA"/>
</dbReference>
<gene>
    <name evidence="10" type="ORF">GCM10022389_17310</name>
</gene>
<dbReference type="SUPFAM" id="SSF55486">
    <property type="entry name" value="Metalloproteases ('zincins'), catalytic domain"/>
    <property type="match status" value="1"/>
</dbReference>
<evidence type="ECO:0000256" key="1">
    <source>
        <dbReference type="ARBA" id="ARBA00001947"/>
    </source>
</evidence>
<protein>
    <submittedName>
        <fullName evidence="10">M13 family metallopeptidase</fullName>
    </submittedName>
</protein>
<evidence type="ECO:0000259" key="8">
    <source>
        <dbReference type="Pfam" id="PF01431"/>
    </source>
</evidence>
<evidence type="ECO:0000313" key="10">
    <source>
        <dbReference type="EMBL" id="GAA4072454.1"/>
    </source>
</evidence>
<dbReference type="InterPro" id="IPR018497">
    <property type="entry name" value="Peptidase_M13_C"/>
</dbReference>
<evidence type="ECO:0000259" key="9">
    <source>
        <dbReference type="Pfam" id="PF05649"/>
    </source>
</evidence>
<dbReference type="InterPro" id="IPR024079">
    <property type="entry name" value="MetalloPept_cat_dom_sf"/>
</dbReference>
<proteinExistence type="inferred from homology"/>
<dbReference type="InterPro" id="IPR008753">
    <property type="entry name" value="Peptidase_M13_N"/>
</dbReference>
<dbReference type="Pfam" id="PF05649">
    <property type="entry name" value="Peptidase_M13_N"/>
    <property type="match status" value="1"/>
</dbReference>
<comment type="similarity">
    <text evidence="2">Belongs to the peptidase M13 family.</text>
</comment>
<keyword evidence="3" id="KW-0645">Protease</keyword>
<dbReference type="PANTHER" id="PTHR11733">
    <property type="entry name" value="ZINC METALLOPROTEASE FAMILY M13 NEPRILYSIN-RELATED"/>
    <property type="match status" value="1"/>
</dbReference>
<dbReference type="Gene3D" id="3.40.390.10">
    <property type="entry name" value="Collagenase (Catalytic Domain)"/>
    <property type="match status" value="1"/>
</dbReference>